<sequence>MAPWRLKNIHRGRELSTQTCIPAFLPLWLKMTSPSRLTTNPKMSPLWRGVGTLQTAQNSLRSTRDSGLWGRSLDRRTLGSQEVTPKERDPERLGLSLVTLMKTASPERSGRSVNTRVLSSRPPSERATVCSSSILMWAPCSWWKRRSLSRWAGSRQECWVLTEFCGMGQADGTRRRCSSFRWRSQRLTERRVSSASLRREDMRTVVNGRDRRQLSCTTSLPVGRDTDRTLSQRNVIF</sequence>
<dbReference type="Proteomes" id="UP001221898">
    <property type="component" value="Unassembled WGS sequence"/>
</dbReference>
<dbReference type="EMBL" id="JAINUG010000062">
    <property type="protein sequence ID" value="KAJ8402759.1"/>
    <property type="molecule type" value="Genomic_DNA"/>
</dbReference>
<protein>
    <submittedName>
        <fullName evidence="1">Uncharacterized protein</fullName>
    </submittedName>
</protein>
<gene>
    <name evidence="1" type="ORF">AAFF_G00364310</name>
</gene>
<name>A0AAD7SHP4_9TELE</name>
<accession>A0AAD7SHP4</accession>
<organism evidence="1 2">
    <name type="scientific">Aldrovandia affinis</name>
    <dbReference type="NCBI Taxonomy" id="143900"/>
    <lineage>
        <taxon>Eukaryota</taxon>
        <taxon>Metazoa</taxon>
        <taxon>Chordata</taxon>
        <taxon>Craniata</taxon>
        <taxon>Vertebrata</taxon>
        <taxon>Euteleostomi</taxon>
        <taxon>Actinopterygii</taxon>
        <taxon>Neopterygii</taxon>
        <taxon>Teleostei</taxon>
        <taxon>Notacanthiformes</taxon>
        <taxon>Halosauridae</taxon>
        <taxon>Aldrovandia</taxon>
    </lineage>
</organism>
<reference evidence="1" key="1">
    <citation type="journal article" date="2023" name="Science">
        <title>Genome structures resolve the early diversification of teleost fishes.</title>
        <authorList>
            <person name="Parey E."/>
            <person name="Louis A."/>
            <person name="Montfort J."/>
            <person name="Bouchez O."/>
            <person name="Roques C."/>
            <person name="Iampietro C."/>
            <person name="Lluch J."/>
            <person name="Castinel A."/>
            <person name="Donnadieu C."/>
            <person name="Desvignes T."/>
            <person name="Floi Bucao C."/>
            <person name="Jouanno E."/>
            <person name="Wen M."/>
            <person name="Mejri S."/>
            <person name="Dirks R."/>
            <person name="Jansen H."/>
            <person name="Henkel C."/>
            <person name="Chen W.J."/>
            <person name="Zahm M."/>
            <person name="Cabau C."/>
            <person name="Klopp C."/>
            <person name="Thompson A.W."/>
            <person name="Robinson-Rechavi M."/>
            <person name="Braasch I."/>
            <person name="Lecointre G."/>
            <person name="Bobe J."/>
            <person name="Postlethwait J.H."/>
            <person name="Berthelot C."/>
            <person name="Roest Crollius H."/>
            <person name="Guiguen Y."/>
        </authorList>
    </citation>
    <scope>NUCLEOTIDE SEQUENCE</scope>
    <source>
        <strain evidence="1">NC1722</strain>
    </source>
</reference>
<proteinExistence type="predicted"/>
<dbReference type="AlphaFoldDB" id="A0AAD7SHP4"/>
<evidence type="ECO:0000313" key="2">
    <source>
        <dbReference type="Proteomes" id="UP001221898"/>
    </source>
</evidence>
<comment type="caution">
    <text evidence="1">The sequence shown here is derived from an EMBL/GenBank/DDBJ whole genome shotgun (WGS) entry which is preliminary data.</text>
</comment>
<keyword evidence="2" id="KW-1185">Reference proteome</keyword>
<evidence type="ECO:0000313" key="1">
    <source>
        <dbReference type="EMBL" id="KAJ8402759.1"/>
    </source>
</evidence>